<dbReference type="PROSITE" id="PS00197">
    <property type="entry name" value="2FE2S_FER_1"/>
    <property type="match status" value="1"/>
</dbReference>
<evidence type="ECO:0000259" key="9">
    <source>
        <dbReference type="PROSITE" id="PS51384"/>
    </source>
</evidence>
<dbReference type="InterPro" id="IPR006058">
    <property type="entry name" value="2Fe2S_fd_BS"/>
</dbReference>
<evidence type="ECO:0000256" key="3">
    <source>
        <dbReference type="ARBA" id="ARBA00022714"/>
    </source>
</evidence>
<evidence type="ECO:0000256" key="7">
    <source>
        <dbReference type="ARBA" id="ARBA00023014"/>
    </source>
</evidence>
<evidence type="ECO:0000256" key="6">
    <source>
        <dbReference type="ARBA" id="ARBA00023004"/>
    </source>
</evidence>
<evidence type="ECO:0000256" key="2">
    <source>
        <dbReference type="ARBA" id="ARBA00022630"/>
    </source>
</evidence>
<dbReference type="InterPro" id="IPR001041">
    <property type="entry name" value="2Fe-2S_ferredoxin-type"/>
</dbReference>
<keyword evidence="4" id="KW-0479">Metal-binding</keyword>
<comment type="cofactor">
    <cofactor evidence="1">
        <name>FAD</name>
        <dbReference type="ChEBI" id="CHEBI:57692"/>
    </cofactor>
</comment>
<dbReference type="Gene3D" id="3.40.50.80">
    <property type="entry name" value="Nucleotide-binding domain of ferredoxin-NADP reductase (FNR) module"/>
    <property type="match status" value="1"/>
</dbReference>
<dbReference type="PRINTS" id="PR00409">
    <property type="entry name" value="PHDIOXRDTASE"/>
</dbReference>
<dbReference type="InterPro" id="IPR012675">
    <property type="entry name" value="Beta-grasp_dom_sf"/>
</dbReference>
<dbReference type="InterPro" id="IPR036010">
    <property type="entry name" value="2Fe-2S_ferredoxin-like_sf"/>
</dbReference>
<evidence type="ECO:0000256" key="1">
    <source>
        <dbReference type="ARBA" id="ARBA00001974"/>
    </source>
</evidence>
<evidence type="ECO:0000256" key="4">
    <source>
        <dbReference type="ARBA" id="ARBA00022723"/>
    </source>
</evidence>
<keyword evidence="2" id="KW-0285">Flavoprotein</keyword>
<gene>
    <name evidence="10" type="ORF">OHA22_36135</name>
</gene>
<accession>A0AAU2A9J5</accession>
<dbReference type="GO" id="GO:0016491">
    <property type="term" value="F:oxidoreductase activity"/>
    <property type="evidence" value="ECO:0007669"/>
    <property type="project" value="UniProtKB-KW"/>
</dbReference>
<dbReference type="GO" id="GO:0046872">
    <property type="term" value="F:metal ion binding"/>
    <property type="evidence" value="ECO:0007669"/>
    <property type="project" value="UniProtKB-KW"/>
</dbReference>
<dbReference type="InterPro" id="IPR039261">
    <property type="entry name" value="FNR_nucleotide-bd"/>
</dbReference>
<dbReference type="CDD" id="cd00207">
    <property type="entry name" value="fer2"/>
    <property type="match status" value="1"/>
</dbReference>
<dbReference type="GO" id="GO:0051537">
    <property type="term" value="F:2 iron, 2 sulfur cluster binding"/>
    <property type="evidence" value="ECO:0007669"/>
    <property type="project" value="UniProtKB-KW"/>
</dbReference>
<reference evidence="10" key="1">
    <citation type="submission" date="2022-10" db="EMBL/GenBank/DDBJ databases">
        <title>The complete genomes of actinobacterial strains from the NBC collection.</title>
        <authorList>
            <person name="Joergensen T.S."/>
            <person name="Alvarez Arevalo M."/>
            <person name="Sterndorff E.B."/>
            <person name="Faurdal D."/>
            <person name="Vuksanovic O."/>
            <person name="Mourched A.-S."/>
            <person name="Charusanti P."/>
            <person name="Shaw S."/>
            <person name="Blin K."/>
            <person name="Weber T."/>
        </authorList>
    </citation>
    <scope>NUCLEOTIDE SEQUENCE</scope>
    <source>
        <strain evidence="10">NBC_00093</strain>
    </source>
</reference>
<keyword evidence="3" id="KW-0001">2Fe-2S</keyword>
<dbReference type="PANTHER" id="PTHR47354">
    <property type="entry name" value="NADH OXIDOREDUCTASE HCR"/>
    <property type="match status" value="1"/>
</dbReference>
<feature type="domain" description="FAD-binding FR-type" evidence="9">
    <location>
        <begin position="47"/>
        <end position="146"/>
    </location>
</feature>
<name>A0AAU2A9J5_9ACTN</name>
<dbReference type="PANTHER" id="PTHR47354:SF1">
    <property type="entry name" value="CARNITINE MONOOXYGENASE REDUCTASE SUBUNIT"/>
    <property type="match status" value="1"/>
</dbReference>
<dbReference type="Pfam" id="PF00175">
    <property type="entry name" value="NAD_binding_1"/>
    <property type="match status" value="1"/>
</dbReference>
<dbReference type="SUPFAM" id="SSF54292">
    <property type="entry name" value="2Fe-2S ferredoxin-like"/>
    <property type="match status" value="1"/>
</dbReference>
<proteinExistence type="predicted"/>
<evidence type="ECO:0000259" key="8">
    <source>
        <dbReference type="PROSITE" id="PS51085"/>
    </source>
</evidence>
<feature type="domain" description="2Fe-2S ferredoxin-type" evidence="8">
    <location>
        <begin position="277"/>
        <end position="360"/>
    </location>
</feature>
<dbReference type="PROSITE" id="PS51384">
    <property type="entry name" value="FAD_FR"/>
    <property type="match status" value="1"/>
</dbReference>
<organism evidence="10">
    <name type="scientific">Streptomyces sp. NBC_00093</name>
    <dbReference type="NCBI Taxonomy" id="2975649"/>
    <lineage>
        <taxon>Bacteria</taxon>
        <taxon>Bacillati</taxon>
        <taxon>Actinomycetota</taxon>
        <taxon>Actinomycetes</taxon>
        <taxon>Kitasatosporales</taxon>
        <taxon>Streptomycetaceae</taxon>
        <taxon>Streptomyces</taxon>
    </lineage>
</organism>
<dbReference type="CDD" id="cd06185">
    <property type="entry name" value="PDR_like"/>
    <property type="match status" value="1"/>
</dbReference>
<dbReference type="EMBL" id="CP108222">
    <property type="protein sequence ID" value="WTT20572.1"/>
    <property type="molecule type" value="Genomic_DNA"/>
</dbReference>
<dbReference type="InterPro" id="IPR001433">
    <property type="entry name" value="OxRdtase_FAD/NAD-bd"/>
</dbReference>
<dbReference type="Gene3D" id="2.40.30.10">
    <property type="entry name" value="Translation factors"/>
    <property type="match status" value="1"/>
</dbReference>
<dbReference type="InterPro" id="IPR017938">
    <property type="entry name" value="Riboflavin_synthase-like_b-brl"/>
</dbReference>
<sequence length="360" mass="38257">MSPRPLALALTAGAALLARRAVRRRIEGSPLWPLPALAEPVSGRPRHRSLRLTVAAHEVVAEGVVQLRLEGRELPGWEPGAHLDLVLPSGLVRQYSLCGDPADTSAYTIATRLVPDGRGGSREVHEGLRAGMTVEVRGPRNRFPLAPAPAYVFVAGGIGITPILPMLRAVADRPGLEWRLLYGGRSRASMPYLAEIEKLGSGAGSGRVTVVAEDEDGLPDLDALFAGVAAELPEGTAVHCCGPQGLTAAVEARIPEGAVLRLERFAPRTSAAGNQAFEVELRCSGRTLTVAADSTVLAAVRKELPDTAYSCEQGFCGTCRQRVLAGEVDHRDELLTDAERADSMLICVSRARRGPLVLDL</sequence>
<dbReference type="InterPro" id="IPR050415">
    <property type="entry name" value="MRET"/>
</dbReference>
<dbReference type="Pfam" id="PF00111">
    <property type="entry name" value="Fer2"/>
    <property type="match status" value="1"/>
</dbReference>
<dbReference type="AlphaFoldDB" id="A0AAU2A9J5"/>
<keyword evidence="5" id="KW-0560">Oxidoreductase</keyword>
<keyword evidence="6" id="KW-0408">Iron</keyword>
<dbReference type="InterPro" id="IPR017927">
    <property type="entry name" value="FAD-bd_FR_type"/>
</dbReference>
<dbReference type="SUPFAM" id="SSF52343">
    <property type="entry name" value="Ferredoxin reductase-like, C-terminal NADP-linked domain"/>
    <property type="match status" value="1"/>
</dbReference>
<dbReference type="Gene3D" id="3.10.20.30">
    <property type="match status" value="1"/>
</dbReference>
<protein>
    <submittedName>
        <fullName evidence="10">PDR/VanB family oxidoreductase</fullName>
    </submittedName>
</protein>
<evidence type="ECO:0000256" key="5">
    <source>
        <dbReference type="ARBA" id="ARBA00023002"/>
    </source>
</evidence>
<dbReference type="PROSITE" id="PS51085">
    <property type="entry name" value="2FE2S_FER_2"/>
    <property type="match status" value="1"/>
</dbReference>
<keyword evidence="7" id="KW-0411">Iron-sulfur</keyword>
<dbReference type="SUPFAM" id="SSF63380">
    <property type="entry name" value="Riboflavin synthase domain-like"/>
    <property type="match status" value="1"/>
</dbReference>
<evidence type="ECO:0000313" key="10">
    <source>
        <dbReference type="EMBL" id="WTT20572.1"/>
    </source>
</evidence>